<feature type="transmembrane region" description="Helical" evidence="6">
    <location>
        <begin position="276"/>
        <end position="299"/>
    </location>
</feature>
<keyword evidence="4 6" id="KW-1133">Transmembrane helix</keyword>
<accession>A0A5R9E4I8</accession>
<feature type="transmembrane region" description="Helical" evidence="6">
    <location>
        <begin position="240"/>
        <end position="264"/>
    </location>
</feature>
<evidence type="ECO:0000256" key="6">
    <source>
        <dbReference type="SAM" id="Phobius"/>
    </source>
</evidence>
<keyword evidence="5 6" id="KW-0472">Membrane</keyword>
<dbReference type="GO" id="GO:0005886">
    <property type="term" value="C:plasma membrane"/>
    <property type="evidence" value="ECO:0007669"/>
    <property type="project" value="UniProtKB-SubCell"/>
</dbReference>
<dbReference type="GO" id="GO:0022857">
    <property type="term" value="F:transmembrane transporter activity"/>
    <property type="evidence" value="ECO:0007669"/>
    <property type="project" value="InterPro"/>
</dbReference>
<dbReference type="EMBL" id="VAWE01000001">
    <property type="protein sequence ID" value="TLQ44868.1"/>
    <property type="molecule type" value="Genomic_DNA"/>
</dbReference>
<organism evidence="7 8">
    <name type="scientific">Streptomyces marianii</name>
    <dbReference type="NCBI Taxonomy" id="1817406"/>
    <lineage>
        <taxon>Bacteria</taxon>
        <taxon>Bacillati</taxon>
        <taxon>Actinomycetota</taxon>
        <taxon>Actinomycetes</taxon>
        <taxon>Kitasatosporales</taxon>
        <taxon>Streptomycetaceae</taxon>
        <taxon>Streptomyces</taxon>
    </lineage>
</organism>
<comment type="subcellular location">
    <subcellularLocation>
        <location evidence="1">Cell membrane</location>
        <topology evidence="1">Multi-pass membrane protein</topology>
    </subcellularLocation>
</comment>
<evidence type="ECO:0000256" key="2">
    <source>
        <dbReference type="ARBA" id="ARBA00022475"/>
    </source>
</evidence>
<evidence type="ECO:0000256" key="1">
    <source>
        <dbReference type="ARBA" id="ARBA00004651"/>
    </source>
</evidence>
<dbReference type="Pfam" id="PF07690">
    <property type="entry name" value="MFS_1"/>
    <property type="match status" value="1"/>
</dbReference>
<feature type="transmembrane region" description="Helical" evidence="6">
    <location>
        <begin position="146"/>
        <end position="171"/>
    </location>
</feature>
<dbReference type="Proteomes" id="UP000305921">
    <property type="component" value="Unassembled WGS sequence"/>
</dbReference>
<feature type="transmembrane region" description="Helical" evidence="6">
    <location>
        <begin position="305"/>
        <end position="338"/>
    </location>
</feature>
<feature type="transmembrane region" description="Helical" evidence="6">
    <location>
        <begin position="49"/>
        <end position="72"/>
    </location>
</feature>
<evidence type="ECO:0000256" key="4">
    <source>
        <dbReference type="ARBA" id="ARBA00022989"/>
    </source>
</evidence>
<name>A0A5R9E4I8_9ACTN</name>
<dbReference type="AlphaFoldDB" id="A0A5R9E4I8"/>
<feature type="transmembrane region" description="Helical" evidence="6">
    <location>
        <begin position="394"/>
        <end position="415"/>
    </location>
</feature>
<feature type="transmembrane region" description="Helical" evidence="6">
    <location>
        <begin position="84"/>
        <end position="104"/>
    </location>
</feature>
<keyword evidence="2" id="KW-1003">Cell membrane</keyword>
<feature type="transmembrane region" description="Helical" evidence="6">
    <location>
        <begin position="177"/>
        <end position="197"/>
    </location>
</feature>
<gene>
    <name evidence="7" type="ORF">FEF34_18880</name>
</gene>
<keyword evidence="8" id="KW-1185">Reference proteome</keyword>
<evidence type="ECO:0000313" key="7">
    <source>
        <dbReference type="EMBL" id="TLQ44868.1"/>
    </source>
</evidence>
<comment type="caution">
    <text evidence="7">The sequence shown here is derived from an EMBL/GenBank/DDBJ whole genome shotgun (WGS) entry which is preliminary data.</text>
</comment>
<dbReference type="Gene3D" id="1.20.1250.20">
    <property type="entry name" value="MFS general substrate transporter like domains"/>
    <property type="match status" value="1"/>
</dbReference>
<dbReference type="CDD" id="cd06173">
    <property type="entry name" value="MFS_MefA_like"/>
    <property type="match status" value="1"/>
</dbReference>
<dbReference type="PANTHER" id="PTHR23513">
    <property type="entry name" value="INTEGRAL MEMBRANE EFFLUX PROTEIN-RELATED"/>
    <property type="match status" value="1"/>
</dbReference>
<feature type="transmembrane region" description="Helical" evidence="6">
    <location>
        <begin position="371"/>
        <end position="388"/>
    </location>
</feature>
<evidence type="ECO:0000256" key="5">
    <source>
        <dbReference type="ARBA" id="ARBA00023136"/>
    </source>
</evidence>
<evidence type="ECO:0000313" key="8">
    <source>
        <dbReference type="Proteomes" id="UP000305921"/>
    </source>
</evidence>
<dbReference type="PANTHER" id="PTHR23513:SF17">
    <property type="entry name" value="MEMBRANE PROTEIN"/>
    <property type="match status" value="1"/>
</dbReference>
<keyword evidence="3 6" id="KW-0812">Transmembrane</keyword>
<dbReference type="OrthoDB" id="3688258at2"/>
<proteinExistence type="predicted"/>
<sequence>MPVVRDLRVLLRLTNFRRLLTVRLLSQSADGVYQVALATYVVFSPEKEASPGAIAAAMAVLLLPYSLIGPFAGVLLDRWPRRQVFLHGNLLRAVLACCTAMLMLAPVPEWLFYASALCVTAVNRFVLAGLSAALPRVVDEERLVMANSLSPTAGTLAATAGGGLAFAVRIAGSDSDAIVVLLGATLYLCAALASLRMGRELLGPDPELLQPRLSAALASTVRGLASGLRHLAERRTAARALAAMTMLRFCYGALTVMVLMLCRYTWSSTESQGLKLLGLAVALSGAGFFAAAVITPWGVDRLGHYGWIATLAAAAAVLEPALGLTFAPAPILTAAFALGLVTQGSKITTDTVVQTSVDDEYRGRVFSLYDMLFNVAFVGAAGVTALMLPPDGRSVPLVTLLAALYGLSAATLLHWRRTGASQ</sequence>
<dbReference type="InterPro" id="IPR011701">
    <property type="entry name" value="MFS"/>
</dbReference>
<feature type="transmembrane region" description="Helical" evidence="6">
    <location>
        <begin position="110"/>
        <end position="134"/>
    </location>
</feature>
<dbReference type="InterPro" id="IPR036259">
    <property type="entry name" value="MFS_trans_sf"/>
</dbReference>
<feature type="transmembrane region" description="Helical" evidence="6">
    <location>
        <begin position="20"/>
        <end position="43"/>
    </location>
</feature>
<dbReference type="SUPFAM" id="SSF103473">
    <property type="entry name" value="MFS general substrate transporter"/>
    <property type="match status" value="1"/>
</dbReference>
<protein>
    <submittedName>
        <fullName evidence="7">MFS transporter</fullName>
    </submittedName>
</protein>
<reference evidence="7 8" key="1">
    <citation type="submission" date="2019-05" db="EMBL/GenBank/DDBJ databases">
        <title>Streptomyces marianii sp. nov., a novel marine actinomycete from southern coast of India.</title>
        <authorList>
            <person name="Iniyan A.M."/>
            <person name="Wink J."/>
            <person name="Ramprasad E."/>
            <person name="Ramana C.V."/>
            <person name="Bunk B."/>
            <person name="Sproer C."/>
            <person name="Joseph F.-J.R.S."/>
            <person name="Vincent S.G.P."/>
        </authorList>
    </citation>
    <scope>NUCLEOTIDE SEQUENCE [LARGE SCALE GENOMIC DNA]</scope>
    <source>
        <strain evidence="7 8">ICN19</strain>
    </source>
</reference>
<dbReference type="RefSeq" id="WP_138054211.1">
    <property type="nucleotide sequence ID" value="NZ_VAWE01000001.1"/>
</dbReference>
<evidence type="ECO:0000256" key="3">
    <source>
        <dbReference type="ARBA" id="ARBA00022692"/>
    </source>
</evidence>